<feature type="domain" description="Guanylate cyclase" evidence="9">
    <location>
        <begin position="611"/>
        <end position="745"/>
    </location>
</feature>
<accession>A0A9N8HMB1</accession>
<dbReference type="SMART" id="SM00044">
    <property type="entry name" value="CYCc"/>
    <property type="match status" value="1"/>
</dbReference>
<feature type="transmembrane region" description="Helical" evidence="8">
    <location>
        <begin position="514"/>
        <end position="539"/>
    </location>
</feature>
<evidence type="ECO:0000313" key="10">
    <source>
        <dbReference type="EMBL" id="CAB9517810.1"/>
    </source>
</evidence>
<proteinExistence type="predicted"/>
<feature type="compositionally biased region" description="Basic and acidic residues" evidence="7">
    <location>
        <begin position="1"/>
        <end position="12"/>
    </location>
</feature>
<feature type="transmembrane region" description="Helical" evidence="8">
    <location>
        <begin position="60"/>
        <end position="84"/>
    </location>
</feature>
<comment type="subcellular location">
    <subcellularLocation>
        <location evidence="1">Membrane</location>
    </subcellularLocation>
</comment>
<keyword evidence="3" id="KW-0547">Nucleotide-binding</keyword>
<name>A0A9N8HMB1_9STRA</name>
<dbReference type="GO" id="GO:0005886">
    <property type="term" value="C:plasma membrane"/>
    <property type="evidence" value="ECO:0007669"/>
    <property type="project" value="TreeGrafter"/>
</dbReference>
<keyword evidence="5 8" id="KW-0472">Membrane</keyword>
<dbReference type="AlphaFoldDB" id="A0A9N8HMB1"/>
<sequence>MDDKSFKDEGSDHGSSAGEEAGSCSVLDVSSSNNKNDRQEIVHRLKQELRKQDNTSAVRALRIMVLGLLFAAAAGVSLGLFFYATNEEQDDFETAFEIHATKILESFSNTLERRLVAFDTLANTITNYVHSTPGVEFPFVTLPNFEVAGAGYRVQGSNAIVHFMPMVTNEKREAWEVYSLENRFHIDRSFLRDKTLRQNQDAAFEDLLTTMEAAEESAGKQKSDEGQRSLQQGQAAAETEEQEPEIYNITLERNNVTETFTVEDNVLQDGTGFHPKLYFRSPATGVAVLPPRSGPFFPLWQRSPVNVVKQGTLNLNFMEGVTLKGVLPYLLEDPKCLVNRAIILPQNEDGNFKKNLLLSQYRHSVDEYSWDPVSFAVYPIFDDFYNPTESVQHHRDHLAGVLVTNFYWRLYFQDILPADAKGIILVLSNSFNQTFSYRVDGPDVTFLGEVDPVDMYQKYKDMGVTVDATSYAKSRARPETRTYTTVPLHDTFGVYTLSVYPSADTENEYTSKQPLIFCLVVATVFICTVLVFILFDCLVERRQRIVLNRALQSGALVSSLFPEQVQNRLYDEHSGNIGRRKQDEETAWKVGDGQDNVEGVGQIADVYNNTTIFFADLAGFTKWSSTRQPKDVFLLLETLYSAFDNIGERRNVYKIETIGDCYVAITGCPTPQVNHTVIMVKFARDCLNKMGQLTHKLADTLGEDTLDLGFRVGLHSGPVTAGVLRGKKARFQLFGDAVNVASRMESNGVPGKIHVSQAVADELIASGNGSWLTPREDMIVPKGKGTMQTYFVRVASSPGTSKSHLSSLSKATSDRSKSTGTSAEPTVESKSSLASIRSADEGTKEEDDWIEQPTNEEPDATTNSWV</sequence>
<dbReference type="PANTHER" id="PTHR11920:SF335">
    <property type="entry name" value="GUANYLATE CYCLASE"/>
    <property type="match status" value="1"/>
</dbReference>
<keyword evidence="11" id="KW-1185">Reference proteome</keyword>
<evidence type="ECO:0000256" key="2">
    <source>
        <dbReference type="ARBA" id="ARBA00022692"/>
    </source>
</evidence>
<evidence type="ECO:0000256" key="5">
    <source>
        <dbReference type="ARBA" id="ARBA00023136"/>
    </source>
</evidence>
<evidence type="ECO:0000256" key="3">
    <source>
        <dbReference type="ARBA" id="ARBA00022741"/>
    </source>
</evidence>
<feature type="compositionally biased region" description="Basic and acidic residues" evidence="7">
    <location>
        <begin position="217"/>
        <end position="227"/>
    </location>
</feature>
<evidence type="ECO:0000256" key="6">
    <source>
        <dbReference type="ARBA" id="ARBA00023239"/>
    </source>
</evidence>
<dbReference type="EMBL" id="CAICTM010000881">
    <property type="protein sequence ID" value="CAB9517810.1"/>
    <property type="molecule type" value="Genomic_DNA"/>
</dbReference>
<dbReference type="GO" id="GO:0035556">
    <property type="term" value="P:intracellular signal transduction"/>
    <property type="evidence" value="ECO:0007669"/>
    <property type="project" value="InterPro"/>
</dbReference>
<dbReference type="InterPro" id="IPR050401">
    <property type="entry name" value="Cyclic_nucleotide_synthase"/>
</dbReference>
<feature type="compositionally biased region" description="Acidic residues" evidence="7">
    <location>
        <begin position="843"/>
        <end position="859"/>
    </location>
</feature>
<feature type="region of interest" description="Disordered" evidence="7">
    <location>
        <begin position="797"/>
        <end position="866"/>
    </location>
</feature>
<evidence type="ECO:0000256" key="1">
    <source>
        <dbReference type="ARBA" id="ARBA00004370"/>
    </source>
</evidence>
<reference evidence="10" key="1">
    <citation type="submission" date="2020-06" db="EMBL/GenBank/DDBJ databases">
        <authorList>
            <consortium name="Plant Systems Biology data submission"/>
        </authorList>
    </citation>
    <scope>NUCLEOTIDE SEQUENCE</scope>
    <source>
        <strain evidence="10">D6</strain>
    </source>
</reference>
<dbReference type="GO" id="GO:0004383">
    <property type="term" value="F:guanylate cyclase activity"/>
    <property type="evidence" value="ECO:0007669"/>
    <property type="project" value="TreeGrafter"/>
</dbReference>
<feature type="region of interest" description="Disordered" evidence="7">
    <location>
        <begin position="214"/>
        <end position="245"/>
    </location>
</feature>
<evidence type="ECO:0000259" key="9">
    <source>
        <dbReference type="PROSITE" id="PS50125"/>
    </source>
</evidence>
<feature type="compositionally biased region" description="Polar residues" evidence="7">
    <location>
        <begin position="797"/>
        <end position="811"/>
    </location>
</feature>
<dbReference type="SUPFAM" id="SSF55073">
    <property type="entry name" value="Nucleotide cyclase"/>
    <property type="match status" value="1"/>
</dbReference>
<keyword evidence="10" id="KW-0675">Receptor</keyword>
<dbReference type="Proteomes" id="UP001153069">
    <property type="component" value="Unassembled WGS sequence"/>
</dbReference>
<comment type="caution">
    <text evidence="10">The sequence shown here is derived from an EMBL/GenBank/DDBJ whole genome shotgun (WGS) entry which is preliminary data.</text>
</comment>
<keyword evidence="4 8" id="KW-1133">Transmembrane helix</keyword>
<evidence type="ECO:0000313" key="11">
    <source>
        <dbReference type="Proteomes" id="UP001153069"/>
    </source>
</evidence>
<evidence type="ECO:0000256" key="4">
    <source>
        <dbReference type="ARBA" id="ARBA00022989"/>
    </source>
</evidence>
<dbReference type="InterPro" id="IPR001054">
    <property type="entry name" value="A/G_cyclase"/>
</dbReference>
<gene>
    <name evidence="10" type="ORF">SEMRO_882_G215340.1</name>
</gene>
<organism evidence="10 11">
    <name type="scientific">Seminavis robusta</name>
    <dbReference type="NCBI Taxonomy" id="568900"/>
    <lineage>
        <taxon>Eukaryota</taxon>
        <taxon>Sar</taxon>
        <taxon>Stramenopiles</taxon>
        <taxon>Ochrophyta</taxon>
        <taxon>Bacillariophyta</taxon>
        <taxon>Bacillariophyceae</taxon>
        <taxon>Bacillariophycidae</taxon>
        <taxon>Naviculales</taxon>
        <taxon>Naviculaceae</taxon>
        <taxon>Seminavis</taxon>
    </lineage>
</organism>
<keyword evidence="2 8" id="KW-0812">Transmembrane</keyword>
<dbReference type="Gene3D" id="3.30.70.1230">
    <property type="entry name" value="Nucleotide cyclase"/>
    <property type="match status" value="1"/>
</dbReference>
<dbReference type="InterPro" id="IPR029787">
    <property type="entry name" value="Nucleotide_cyclase"/>
</dbReference>
<dbReference type="CDD" id="cd07302">
    <property type="entry name" value="CHD"/>
    <property type="match status" value="1"/>
</dbReference>
<dbReference type="GO" id="GO:0000166">
    <property type="term" value="F:nucleotide binding"/>
    <property type="evidence" value="ECO:0007669"/>
    <property type="project" value="UniProtKB-KW"/>
</dbReference>
<dbReference type="Pfam" id="PF00211">
    <property type="entry name" value="Guanylate_cyc"/>
    <property type="match status" value="1"/>
</dbReference>
<dbReference type="PANTHER" id="PTHR11920">
    <property type="entry name" value="GUANYLYL CYCLASE"/>
    <property type="match status" value="1"/>
</dbReference>
<dbReference type="GO" id="GO:0004016">
    <property type="term" value="F:adenylate cyclase activity"/>
    <property type="evidence" value="ECO:0007669"/>
    <property type="project" value="TreeGrafter"/>
</dbReference>
<evidence type="ECO:0000256" key="7">
    <source>
        <dbReference type="SAM" id="MobiDB-lite"/>
    </source>
</evidence>
<feature type="compositionally biased region" description="Low complexity" evidence="7">
    <location>
        <begin position="13"/>
        <end position="23"/>
    </location>
</feature>
<dbReference type="GO" id="GO:0007168">
    <property type="term" value="P:receptor guanylyl cyclase signaling pathway"/>
    <property type="evidence" value="ECO:0007669"/>
    <property type="project" value="TreeGrafter"/>
</dbReference>
<keyword evidence="6" id="KW-0456">Lyase</keyword>
<dbReference type="PROSITE" id="PS50125">
    <property type="entry name" value="GUANYLATE_CYCLASE_2"/>
    <property type="match status" value="1"/>
</dbReference>
<feature type="region of interest" description="Disordered" evidence="7">
    <location>
        <begin position="1"/>
        <end position="32"/>
    </location>
</feature>
<evidence type="ECO:0000256" key="8">
    <source>
        <dbReference type="SAM" id="Phobius"/>
    </source>
</evidence>
<protein>
    <submittedName>
        <fullName evidence="10">Receptor-type guanylate cyclase gcy</fullName>
    </submittedName>
</protein>
<dbReference type="GO" id="GO:0001653">
    <property type="term" value="F:peptide receptor activity"/>
    <property type="evidence" value="ECO:0007669"/>
    <property type="project" value="TreeGrafter"/>
</dbReference>
<feature type="compositionally biased region" description="Polar residues" evidence="7">
    <location>
        <begin position="818"/>
        <end position="835"/>
    </location>
</feature>